<dbReference type="InterPro" id="IPR001810">
    <property type="entry name" value="F-box_dom"/>
</dbReference>
<dbReference type="InterPro" id="IPR036047">
    <property type="entry name" value="F-box-like_dom_sf"/>
</dbReference>
<accession>A0A8H4R559</accession>
<dbReference type="SUPFAM" id="SSF81383">
    <property type="entry name" value="F-box domain"/>
    <property type="match status" value="1"/>
</dbReference>
<organism evidence="2 3">
    <name type="scientific">Agrocybe pediades</name>
    <dbReference type="NCBI Taxonomy" id="84607"/>
    <lineage>
        <taxon>Eukaryota</taxon>
        <taxon>Fungi</taxon>
        <taxon>Dikarya</taxon>
        <taxon>Basidiomycota</taxon>
        <taxon>Agaricomycotina</taxon>
        <taxon>Agaricomycetes</taxon>
        <taxon>Agaricomycetidae</taxon>
        <taxon>Agaricales</taxon>
        <taxon>Agaricineae</taxon>
        <taxon>Strophariaceae</taxon>
        <taxon>Agrocybe</taxon>
    </lineage>
</organism>
<proteinExistence type="predicted"/>
<protein>
    <recommendedName>
        <fullName evidence="1">F-box domain-containing protein</fullName>
    </recommendedName>
</protein>
<feature type="domain" description="F-box" evidence="1">
    <location>
        <begin position="80"/>
        <end position="134"/>
    </location>
</feature>
<dbReference type="InterPro" id="IPR032675">
    <property type="entry name" value="LRR_dom_sf"/>
</dbReference>
<gene>
    <name evidence="2" type="ORF">D9613_009218</name>
</gene>
<dbReference type="PROSITE" id="PS50181">
    <property type="entry name" value="FBOX"/>
    <property type="match status" value="1"/>
</dbReference>
<evidence type="ECO:0000313" key="2">
    <source>
        <dbReference type="EMBL" id="KAF4622608.1"/>
    </source>
</evidence>
<dbReference type="Proteomes" id="UP000521872">
    <property type="component" value="Unassembled WGS sequence"/>
</dbReference>
<evidence type="ECO:0000259" key="1">
    <source>
        <dbReference type="PROSITE" id="PS50181"/>
    </source>
</evidence>
<reference evidence="2 3" key="1">
    <citation type="submission" date="2019-12" db="EMBL/GenBank/DDBJ databases">
        <authorList>
            <person name="Floudas D."/>
            <person name="Bentzer J."/>
            <person name="Ahren D."/>
            <person name="Johansson T."/>
            <person name="Persson P."/>
            <person name="Tunlid A."/>
        </authorList>
    </citation>
    <scope>NUCLEOTIDE SEQUENCE [LARGE SCALE GENOMIC DNA]</scope>
    <source>
        <strain evidence="2 3">CBS 102.39</strain>
    </source>
</reference>
<dbReference type="AlphaFoldDB" id="A0A8H4R559"/>
<comment type="caution">
    <text evidence="2">The sequence shown here is derived from an EMBL/GenBank/DDBJ whole genome shotgun (WGS) entry which is preliminary data.</text>
</comment>
<sequence length="613" mass="69671">MCHGHMYRGNAGHTTPGLFLEELDVTLIPNKSCSYYYTHTCAVQPSAWNLYYTQYYDLGKSNSLCPSLDLAHPILFTSTSMPCPDLPVELWQEILSYLPKECLLGLFGVSRTLYEMAMHCKYDDVVLISHWKDVRPMVEQLRSTHIARRVRRLTISPDVFAPPATAPSQPSQRDKLLSRLGLSKRRGTRQSLGTGNSGIYDEQEVLDLLVEALSCCSILQEVTIILQQYSHHYTATRDIPALFFSFLDALWATSTIHNTLHKINLDIPLIKDYYAADHNGPERFITLDLTRTLSKSAQPALALDISLFRINNRRYCYWRFSSWYESRQCLASFTRAFSPFLSSLKISSPHNFGHGGSLHGCGDIGSLLALFPPFSLLKKLEIFIDFNSETLNKTSLTAFIQRNARHMEYLSINPSTTGLLDSYASWLAHEPPEHALVPTSFTQLTLPQLHTLNIALPTNWSERDEILLPDFYIIAPRLTTLVIPNPPLTTETVFRLLNRLPRENHRVTLKEFSYKCDDISPTIFDFLSKKLPLLQSLSIEYSKTSIDPGTDHSENFRVVMGSRQYFSWPVRHLRLFRTHLCGEGHPCEADMRAVASAISPDIVLDDTLRCSCP</sequence>
<dbReference type="EMBL" id="JAACJL010000002">
    <property type="protein sequence ID" value="KAF4622608.1"/>
    <property type="molecule type" value="Genomic_DNA"/>
</dbReference>
<dbReference type="Gene3D" id="3.80.10.10">
    <property type="entry name" value="Ribonuclease Inhibitor"/>
    <property type="match status" value="1"/>
</dbReference>
<evidence type="ECO:0000313" key="3">
    <source>
        <dbReference type="Proteomes" id="UP000521872"/>
    </source>
</evidence>
<keyword evidence="3" id="KW-1185">Reference proteome</keyword>
<name>A0A8H4R559_9AGAR</name>